<dbReference type="AlphaFoldDB" id="A0A5J4WHG0"/>
<name>A0A5J4WHG0_9EUKA</name>
<dbReference type="CDD" id="cd00180">
    <property type="entry name" value="PKc"/>
    <property type="match status" value="1"/>
</dbReference>
<keyword evidence="2" id="KW-0808">Transferase</keyword>
<dbReference type="EMBL" id="SNRW01001993">
    <property type="protein sequence ID" value="KAA6394258.1"/>
    <property type="molecule type" value="Genomic_DNA"/>
</dbReference>
<evidence type="ECO:0000259" key="1">
    <source>
        <dbReference type="PROSITE" id="PS50011"/>
    </source>
</evidence>
<protein>
    <submittedName>
        <fullName evidence="2">Putative NEK protein kinase</fullName>
    </submittedName>
</protein>
<reference evidence="2 3" key="1">
    <citation type="submission" date="2019-03" db="EMBL/GenBank/DDBJ databases">
        <title>Single cell metagenomics reveals metabolic interactions within the superorganism composed of flagellate Streblomastix strix and complex community of Bacteroidetes bacteria on its surface.</title>
        <authorList>
            <person name="Treitli S.C."/>
            <person name="Kolisko M."/>
            <person name="Husnik F."/>
            <person name="Keeling P."/>
            <person name="Hampl V."/>
        </authorList>
    </citation>
    <scope>NUCLEOTIDE SEQUENCE [LARGE SCALE GENOMIC DNA]</scope>
    <source>
        <strain evidence="2">ST1C</strain>
    </source>
</reference>
<dbReference type="PROSITE" id="PS50011">
    <property type="entry name" value="PROTEIN_KINASE_DOM"/>
    <property type="match status" value="1"/>
</dbReference>
<evidence type="ECO:0000313" key="2">
    <source>
        <dbReference type="EMBL" id="KAA6394258.1"/>
    </source>
</evidence>
<dbReference type="SUPFAM" id="SSF56112">
    <property type="entry name" value="Protein kinase-like (PK-like)"/>
    <property type="match status" value="1"/>
</dbReference>
<keyword evidence="2" id="KW-0418">Kinase</keyword>
<dbReference type="InterPro" id="IPR045269">
    <property type="entry name" value="Atg1-like"/>
</dbReference>
<dbReference type="GO" id="GO:0004674">
    <property type="term" value="F:protein serine/threonine kinase activity"/>
    <property type="evidence" value="ECO:0007669"/>
    <property type="project" value="InterPro"/>
</dbReference>
<dbReference type="InterPro" id="IPR011009">
    <property type="entry name" value="Kinase-like_dom_sf"/>
</dbReference>
<dbReference type="InterPro" id="IPR000719">
    <property type="entry name" value="Prot_kinase_dom"/>
</dbReference>
<dbReference type="Gene3D" id="1.10.510.10">
    <property type="entry name" value="Transferase(Phosphotransferase) domain 1"/>
    <property type="match status" value="1"/>
</dbReference>
<dbReference type="OrthoDB" id="28255at2759"/>
<feature type="domain" description="Protein kinase" evidence="1">
    <location>
        <begin position="1"/>
        <end position="264"/>
    </location>
</feature>
<dbReference type="Pfam" id="PF00069">
    <property type="entry name" value="Pkinase"/>
    <property type="match status" value="1"/>
</dbReference>
<dbReference type="PANTHER" id="PTHR24348">
    <property type="entry name" value="SERINE/THREONINE-PROTEIN KINASE UNC-51-RELATED"/>
    <property type="match status" value="1"/>
</dbReference>
<proteinExistence type="predicted"/>
<dbReference type="GO" id="GO:0005737">
    <property type="term" value="C:cytoplasm"/>
    <property type="evidence" value="ECO:0007669"/>
    <property type="project" value="TreeGrafter"/>
</dbReference>
<dbReference type="GO" id="GO:0005524">
    <property type="term" value="F:ATP binding"/>
    <property type="evidence" value="ECO:0007669"/>
    <property type="project" value="InterPro"/>
</dbReference>
<gene>
    <name evidence="2" type="ORF">EZS28_010212</name>
</gene>
<sequence length="264" mass="30417">MKLQKLGKGQSGDVHLHKELTTGKLVAIKKMDYGTKQEKELVTKKITIMRKIFNLLRNKSSSPFLPVVEPLGFFQNEGKVKAFLVMEYCHNGDLKKYIDNIKKSQTKITPQLASEIFAQMAFSMNQLHANGIMHNVLKPEKVLLTENYKVKLLDFGLAQQLQIGLFQPPEFLRYERKDDKEKEITFGITIEKQQEVISRPIQTPAVDIWSFGVMIFQLLAQHHPFFDDKTEANISAGEFIYRVVNLQPAELPDHYPLKLKNLMK</sequence>
<dbReference type="Proteomes" id="UP000324800">
    <property type="component" value="Unassembled WGS sequence"/>
</dbReference>
<organism evidence="2 3">
    <name type="scientific">Streblomastix strix</name>
    <dbReference type="NCBI Taxonomy" id="222440"/>
    <lineage>
        <taxon>Eukaryota</taxon>
        <taxon>Metamonada</taxon>
        <taxon>Preaxostyla</taxon>
        <taxon>Oxymonadida</taxon>
        <taxon>Streblomastigidae</taxon>
        <taxon>Streblomastix</taxon>
    </lineage>
</organism>
<comment type="caution">
    <text evidence="2">The sequence shown here is derived from an EMBL/GenBank/DDBJ whole genome shotgun (WGS) entry which is preliminary data.</text>
</comment>
<evidence type="ECO:0000313" key="3">
    <source>
        <dbReference type="Proteomes" id="UP000324800"/>
    </source>
</evidence>
<feature type="non-terminal residue" evidence="2">
    <location>
        <position position="264"/>
    </location>
</feature>
<dbReference type="GO" id="GO:0010506">
    <property type="term" value="P:regulation of autophagy"/>
    <property type="evidence" value="ECO:0007669"/>
    <property type="project" value="InterPro"/>
</dbReference>
<accession>A0A5J4WHG0</accession>